<gene>
    <name evidence="2" type="ORF">ANN_00404</name>
</gene>
<feature type="compositionally biased region" description="Basic residues" evidence="1">
    <location>
        <begin position="108"/>
        <end position="118"/>
    </location>
</feature>
<feature type="compositionally biased region" description="Basic and acidic residues" evidence="1">
    <location>
        <begin position="89"/>
        <end position="107"/>
    </location>
</feature>
<feature type="region of interest" description="Disordered" evidence="1">
    <location>
        <begin position="58"/>
        <end position="125"/>
    </location>
</feature>
<protein>
    <submittedName>
        <fullName evidence="2">Uncharacterized protein</fullName>
    </submittedName>
</protein>
<evidence type="ECO:0000313" key="2">
    <source>
        <dbReference type="EMBL" id="KAJ4449010.1"/>
    </source>
</evidence>
<evidence type="ECO:0000256" key="1">
    <source>
        <dbReference type="SAM" id="MobiDB-lite"/>
    </source>
</evidence>
<dbReference type="EMBL" id="JAJSOF020000003">
    <property type="protein sequence ID" value="KAJ4449010.1"/>
    <property type="molecule type" value="Genomic_DNA"/>
</dbReference>
<name>A0ABQ8TUQ8_PERAM</name>
<proteinExistence type="predicted"/>
<reference evidence="2 3" key="1">
    <citation type="journal article" date="2022" name="Allergy">
        <title>Genome assembly and annotation of Periplaneta americana reveal a comprehensive cockroach allergen profile.</title>
        <authorList>
            <person name="Wang L."/>
            <person name="Xiong Q."/>
            <person name="Saelim N."/>
            <person name="Wang L."/>
            <person name="Nong W."/>
            <person name="Wan A.T."/>
            <person name="Shi M."/>
            <person name="Liu X."/>
            <person name="Cao Q."/>
            <person name="Hui J.H.L."/>
            <person name="Sookrung N."/>
            <person name="Leung T.F."/>
            <person name="Tungtrongchitr A."/>
            <person name="Tsui S.K.W."/>
        </authorList>
    </citation>
    <scope>NUCLEOTIDE SEQUENCE [LARGE SCALE GENOMIC DNA]</scope>
    <source>
        <strain evidence="2">PWHHKU_190912</strain>
    </source>
</reference>
<keyword evidence="3" id="KW-1185">Reference proteome</keyword>
<comment type="caution">
    <text evidence="2">The sequence shown here is derived from an EMBL/GenBank/DDBJ whole genome shotgun (WGS) entry which is preliminary data.</text>
</comment>
<evidence type="ECO:0000313" key="3">
    <source>
        <dbReference type="Proteomes" id="UP001148838"/>
    </source>
</evidence>
<organism evidence="2 3">
    <name type="scientific">Periplaneta americana</name>
    <name type="common">American cockroach</name>
    <name type="synonym">Blatta americana</name>
    <dbReference type="NCBI Taxonomy" id="6978"/>
    <lineage>
        <taxon>Eukaryota</taxon>
        <taxon>Metazoa</taxon>
        <taxon>Ecdysozoa</taxon>
        <taxon>Arthropoda</taxon>
        <taxon>Hexapoda</taxon>
        <taxon>Insecta</taxon>
        <taxon>Pterygota</taxon>
        <taxon>Neoptera</taxon>
        <taxon>Polyneoptera</taxon>
        <taxon>Dictyoptera</taxon>
        <taxon>Blattodea</taxon>
        <taxon>Blattoidea</taxon>
        <taxon>Blattidae</taxon>
        <taxon>Blattinae</taxon>
        <taxon>Periplaneta</taxon>
    </lineage>
</organism>
<dbReference type="Proteomes" id="UP001148838">
    <property type="component" value="Unassembled WGS sequence"/>
</dbReference>
<feature type="compositionally biased region" description="Basic and acidic residues" evidence="1">
    <location>
        <begin position="59"/>
        <end position="69"/>
    </location>
</feature>
<sequence>MAGLCEGGNEPSGSLKAICQQLIMKRIPTHPEAAAPLAHLVPALDAHSSFLPFCIIRGGQDEDKNKGTKENMGIEEQGEYKGNKHTKRLKENQGKTRRIRFEEDRRRKYERKRRKSKRRVDEEGGEWGLKDEEEYNKIEESAEEKEKSKTHRHDTTVHDVIRLLIPALYKNQSDSLMAADGDCHHLCKLMAPVRHRWSINDVIGGIRNTLLDLRTGREVRVNLHSKHVDAVALEPAQLYSHRGPYKPRGMINSTHECSNRLCTCDDRPRMQHVTAHARTRLALIDMAGRDSWQHATLRAC</sequence>
<accession>A0ABQ8TUQ8</accession>